<feature type="region of interest" description="Disordered" evidence="2">
    <location>
        <begin position="82"/>
        <end position="101"/>
    </location>
</feature>
<dbReference type="OrthoDB" id="193731at2157"/>
<dbReference type="Pfam" id="PF25256">
    <property type="entry name" value="DUF7857"/>
    <property type="match status" value="1"/>
</dbReference>
<dbReference type="AlphaFoldDB" id="A0A1H3ZCA6"/>
<feature type="domain" description="DUF8080" evidence="3">
    <location>
        <begin position="162"/>
        <end position="233"/>
    </location>
</feature>
<dbReference type="Pfam" id="PF26296">
    <property type="entry name" value="DUF8080"/>
    <property type="match status" value="1"/>
</dbReference>
<proteinExistence type="predicted"/>
<dbReference type="InterPro" id="IPR057179">
    <property type="entry name" value="DUF7857"/>
</dbReference>
<evidence type="ECO:0000313" key="4">
    <source>
        <dbReference type="EMBL" id="SEA20982.1"/>
    </source>
</evidence>
<evidence type="ECO:0000259" key="3">
    <source>
        <dbReference type="Pfam" id="PF26296"/>
    </source>
</evidence>
<gene>
    <name evidence="4" type="ORF">SAMN04488065_2262</name>
</gene>
<dbReference type="EMBL" id="FNQT01000003">
    <property type="protein sequence ID" value="SEA20982.1"/>
    <property type="molecule type" value="Genomic_DNA"/>
</dbReference>
<dbReference type="RefSeq" id="WP_092634993.1">
    <property type="nucleotide sequence ID" value="NZ_FNQT01000003.1"/>
</dbReference>
<keyword evidence="5" id="KW-1185">Reference proteome</keyword>
<feature type="compositionally biased region" description="Basic and acidic residues" evidence="2">
    <location>
        <begin position="129"/>
        <end position="148"/>
    </location>
</feature>
<dbReference type="Proteomes" id="UP000236755">
    <property type="component" value="Unassembled WGS sequence"/>
</dbReference>
<reference evidence="4 5" key="1">
    <citation type="submission" date="2016-10" db="EMBL/GenBank/DDBJ databases">
        <authorList>
            <person name="de Groot N.N."/>
        </authorList>
    </citation>
    <scope>NUCLEOTIDE SEQUENCE [LARGE SCALE GENOMIC DNA]</scope>
    <source>
        <strain evidence="4 5">CGMCC 1.8712</strain>
    </source>
</reference>
<feature type="region of interest" description="Disordered" evidence="2">
    <location>
        <begin position="108"/>
        <end position="162"/>
    </location>
</feature>
<organism evidence="4 5">
    <name type="scientific">Haloplanus vescus</name>
    <dbReference type="NCBI Taxonomy" id="555874"/>
    <lineage>
        <taxon>Archaea</taxon>
        <taxon>Methanobacteriati</taxon>
        <taxon>Methanobacteriota</taxon>
        <taxon>Stenosarchaea group</taxon>
        <taxon>Halobacteria</taxon>
        <taxon>Halobacteriales</taxon>
        <taxon>Haloferacaceae</taxon>
        <taxon>Haloplanus</taxon>
    </lineage>
</organism>
<dbReference type="STRING" id="555874.SAMN04488065_2262"/>
<sequence>METDWSVTSLDGRADVTLVTVEVRNPSSVPRRVRVTNRLDGRVLPPRRDGVPESGWDEEGFESVVSSDGRRVLGYACSAPARRPPVSVADEGRAADAEESTTAATVLRELGDARPPADALPSATNATERSADEATERPADEAAERSADEVTTSGDATAEGIPDAVEAWLDTVAERVERGERVTDASVETATTVLESDEADIAALEERIASDAQALATVERRVAALAERAEAVDVPVEALWRLS</sequence>
<evidence type="ECO:0000256" key="2">
    <source>
        <dbReference type="SAM" id="MobiDB-lite"/>
    </source>
</evidence>
<dbReference type="InterPro" id="IPR058393">
    <property type="entry name" value="DUF8080"/>
</dbReference>
<name>A0A1H3ZCA6_9EURY</name>
<evidence type="ECO:0000256" key="1">
    <source>
        <dbReference type="SAM" id="Coils"/>
    </source>
</evidence>
<evidence type="ECO:0000313" key="5">
    <source>
        <dbReference type="Proteomes" id="UP000236755"/>
    </source>
</evidence>
<protein>
    <recommendedName>
        <fullName evidence="3">DUF8080 domain-containing protein</fullName>
    </recommendedName>
</protein>
<feature type="coiled-coil region" evidence="1">
    <location>
        <begin position="187"/>
        <end position="221"/>
    </location>
</feature>
<keyword evidence="1" id="KW-0175">Coiled coil</keyword>
<accession>A0A1H3ZCA6</accession>